<sequence length="295" mass="31975">MFNQPMLRDGALQGKTIVVTGGGTGLGKSMSKYFLELGANVVIASRKLPVLEATAKELEELTGGKILPVACDARNYDEVENVLKTAIEHFGSVEGLVNNAAGNFISPTERLTHKAFDVVVDIVLKGTYNFSLAFGKYWIENNIKGTVMSIVTTYSWTGSGYVVPSATAKAGVLALTRSLAVEWGYKYGIRFNAIAPGPFPTEGAWERLFPAEAMGHDLAKKFDPASRIPLKRVGDHQELANLAAFLMSDFSSYINGEVITIDGGEWLMGAGEFSALNEVPDEKWDMIARAVRGKK</sequence>
<evidence type="ECO:0000256" key="1">
    <source>
        <dbReference type="ARBA" id="ARBA00022857"/>
    </source>
</evidence>
<dbReference type="Gene3D" id="3.40.50.720">
    <property type="entry name" value="NAD(P)-binding Rossmann-like Domain"/>
    <property type="match status" value="1"/>
</dbReference>
<evidence type="ECO:0000313" key="4">
    <source>
        <dbReference type="Proteomes" id="UP001236507"/>
    </source>
</evidence>
<dbReference type="PANTHER" id="PTHR43296:SF2">
    <property type="entry name" value="PEROXISOMAL 2,4-DIENOYL-COA REDUCTASE [(3E)-ENOYL-COA-PRODUCING]"/>
    <property type="match status" value="1"/>
</dbReference>
<dbReference type="InterPro" id="IPR045017">
    <property type="entry name" value="DECR2-like"/>
</dbReference>
<dbReference type="Proteomes" id="UP001236507">
    <property type="component" value="Unassembled WGS sequence"/>
</dbReference>
<protein>
    <submittedName>
        <fullName evidence="3">SDR family oxidoreductase</fullName>
    </submittedName>
</protein>
<dbReference type="RefSeq" id="WP_229242205.1">
    <property type="nucleotide sequence ID" value="NZ_JASHIF010000007.1"/>
</dbReference>
<dbReference type="InterPro" id="IPR036291">
    <property type="entry name" value="NAD(P)-bd_dom_sf"/>
</dbReference>
<organism evidence="3 4">
    <name type="scientific">Flectobacillus roseus</name>
    <dbReference type="NCBI Taxonomy" id="502259"/>
    <lineage>
        <taxon>Bacteria</taxon>
        <taxon>Pseudomonadati</taxon>
        <taxon>Bacteroidota</taxon>
        <taxon>Cytophagia</taxon>
        <taxon>Cytophagales</taxon>
        <taxon>Flectobacillaceae</taxon>
        <taxon>Flectobacillus</taxon>
    </lineage>
</organism>
<accession>A0ABT6Y6C8</accession>
<keyword evidence="4" id="KW-1185">Reference proteome</keyword>
<dbReference type="CDD" id="cd05369">
    <property type="entry name" value="TER_DECR_SDR_a"/>
    <property type="match status" value="1"/>
</dbReference>
<dbReference type="PRINTS" id="PR00081">
    <property type="entry name" value="GDHRDH"/>
</dbReference>
<dbReference type="InterPro" id="IPR002347">
    <property type="entry name" value="SDR_fam"/>
</dbReference>
<dbReference type="PANTHER" id="PTHR43296">
    <property type="entry name" value="PEROXISOMAL 2,4-DIENOYL-COA REDUCTASE"/>
    <property type="match status" value="1"/>
</dbReference>
<dbReference type="SUPFAM" id="SSF51735">
    <property type="entry name" value="NAD(P)-binding Rossmann-fold domains"/>
    <property type="match status" value="1"/>
</dbReference>
<evidence type="ECO:0000256" key="2">
    <source>
        <dbReference type="ARBA" id="ARBA00023002"/>
    </source>
</evidence>
<keyword evidence="2" id="KW-0560">Oxidoreductase</keyword>
<dbReference type="EMBL" id="JASHIF010000007">
    <property type="protein sequence ID" value="MDI9859081.1"/>
    <property type="molecule type" value="Genomic_DNA"/>
</dbReference>
<name>A0ABT6Y6C8_9BACT</name>
<keyword evidence="1" id="KW-0521">NADP</keyword>
<dbReference type="Pfam" id="PF13561">
    <property type="entry name" value="adh_short_C2"/>
    <property type="match status" value="1"/>
</dbReference>
<comment type="caution">
    <text evidence="3">The sequence shown here is derived from an EMBL/GenBank/DDBJ whole genome shotgun (WGS) entry which is preliminary data.</text>
</comment>
<proteinExistence type="predicted"/>
<evidence type="ECO:0000313" key="3">
    <source>
        <dbReference type="EMBL" id="MDI9859081.1"/>
    </source>
</evidence>
<gene>
    <name evidence="3" type="ORF">QM524_07675</name>
</gene>
<reference evidence="3 4" key="1">
    <citation type="submission" date="2023-05" db="EMBL/GenBank/DDBJ databases">
        <title>Novel species of genus Flectobacillus isolated from stream in China.</title>
        <authorList>
            <person name="Lu H."/>
        </authorList>
    </citation>
    <scope>NUCLEOTIDE SEQUENCE [LARGE SCALE GENOMIC DNA]</scope>
    <source>
        <strain evidence="3 4">KCTC 42575</strain>
    </source>
</reference>